<evidence type="ECO:0000256" key="7">
    <source>
        <dbReference type="ARBA" id="ARBA00022927"/>
    </source>
</evidence>
<keyword evidence="4 10" id="KW-1003">Cell membrane</keyword>
<proteinExistence type="inferred from homology"/>
<evidence type="ECO:0000256" key="3">
    <source>
        <dbReference type="ARBA" id="ARBA00022448"/>
    </source>
</evidence>
<evidence type="ECO:0000256" key="4">
    <source>
        <dbReference type="ARBA" id="ARBA00022475"/>
    </source>
</evidence>
<name>A0ABV7J8C1_9GAMM</name>
<keyword evidence="6" id="KW-0812">Transmembrane</keyword>
<evidence type="ECO:0000256" key="2">
    <source>
        <dbReference type="ARBA" id="ARBA00007246"/>
    </source>
</evidence>
<reference evidence="13" key="1">
    <citation type="journal article" date="2019" name="Int. J. Syst. Evol. Microbiol.">
        <title>The Global Catalogue of Microorganisms (GCM) 10K type strain sequencing project: providing services to taxonomists for standard genome sequencing and annotation.</title>
        <authorList>
            <consortium name="The Broad Institute Genomics Platform"/>
            <consortium name="The Broad Institute Genome Sequencing Center for Infectious Disease"/>
            <person name="Wu L."/>
            <person name="Ma J."/>
        </authorList>
    </citation>
    <scope>NUCLEOTIDE SEQUENCE [LARGE SCALE GENOMIC DNA]</scope>
    <source>
        <strain evidence="13">KCTC 42953</strain>
    </source>
</reference>
<organism evidence="12 13">
    <name type="scientific">Marinicella sediminis</name>
    <dbReference type="NCBI Taxonomy" id="1792834"/>
    <lineage>
        <taxon>Bacteria</taxon>
        <taxon>Pseudomonadati</taxon>
        <taxon>Pseudomonadota</taxon>
        <taxon>Gammaproteobacteria</taxon>
        <taxon>Lysobacterales</taxon>
        <taxon>Marinicellaceae</taxon>
        <taxon>Marinicella</taxon>
    </lineage>
</organism>
<evidence type="ECO:0000256" key="1">
    <source>
        <dbReference type="ARBA" id="ARBA00004533"/>
    </source>
</evidence>
<dbReference type="Pfam" id="PF21687">
    <property type="entry name" value="T2SSK_1st"/>
    <property type="match status" value="1"/>
</dbReference>
<keyword evidence="8" id="KW-1133">Transmembrane helix</keyword>
<dbReference type="InterPro" id="IPR005628">
    <property type="entry name" value="GspK"/>
</dbReference>
<evidence type="ECO:0000313" key="13">
    <source>
        <dbReference type="Proteomes" id="UP001595533"/>
    </source>
</evidence>
<comment type="caution">
    <text evidence="12">The sequence shown here is derived from an EMBL/GenBank/DDBJ whole genome shotgun (WGS) entry which is preliminary data.</text>
</comment>
<dbReference type="PIRSF" id="PIRSF002786">
    <property type="entry name" value="XcpX"/>
    <property type="match status" value="1"/>
</dbReference>
<feature type="domain" description="T2SS protein K first SAM-like" evidence="11">
    <location>
        <begin position="95"/>
        <end position="194"/>
    </location>
</feature>
<evidence type="ECO:0000256" key="10">
    <source>
        <dbReference type="PIRNR" id="PIRNR002786"/>
    </source>
</evidence>
<gene>
    <name evidence="12" type="primary">gspK</name>
    <name evidence="12" type="ORF">ACFODZ_08995</name>
</gene>
<keyword evidence="3 10" id="KW-0813">Transport</keyword>
<evidence type="ECO:0000256" key="6">
    <source>
        <dbReference type="ARBA" id="ARBA00022692"/>
    </source>
</evidence>
<comment type="subcellular location">
    <subcellularLocation>
        <location evidence="1 10">Cell inner membrane</location>
    </subcellularLocation>
</comment>
<dbReference type="PANTHER" id="PTHR38831:SF1">
    <property type="entry name" value="TYPE II SECRETION SYSTEM PROTEIN K-RELATED"/>
    <property type="match status" value="1"/>
</dbReference>
<dbReference type="RefSeq" id="WP_157892761.1">
    <property type="nucleotide sequence ID" value="NZ_JBHRTS010000004.1"/>
</dbReference>
<evidence type="ECO:0000259" key="11">
    <source>
        <dbReference type="Pfam" id="PF21687"/>
    </source>
</evidence>
<dbReference type="Gene3D" id="3.30.1300.30">
    <property type="entry name" value="GSPII I/J protein-like"/>
    <property type="match status" value="1"/>
</dbReference>
<evidence type="ECO:0000256" key="5">
    <source>
        <dbReference type="ARBA" id="ARBA00022519"/>
    </source>
</evidence>
<dbReference type="SUPFAM" id="SSF158544">
    <property type="entry name" value="GspK insert domain-like"/>
    <property type="match status" value="1"/>
</dbReference>
<evidence type="ECO:0000256" key="9">
    <source>
        <dbReference type="ARBA" id="ARBA00023136"/>
    </source>
</evidence>
<comment type="similarity">
    <text evidence="2 10">Belongs to the GSP K family.</text>
</comment>
<dbReference type="InterPro" id="IPR038072">
    <property type="entry name" value="GspK_central_sf"/>
</dbReference>
<keyword evidence="5 10" id="KW-0997">Cell inner membrane</keyword>
<dbReference type="PANTHER" id="PTHR38831">
    <property type="entry name" value="TYPE II SECRETION SYSTEM PROTEIN K"/>
    <property type="match status" value="1"/>
</dbReference>
<accession>A0ABV7J8C1</accession>
<evidence type="ECO:0000256" key="8">
    <source>
        <dbReference type="ARBA" id="ARBA00022989"/>
    </source>
</evidence>
<dbReference type="NCBIfam" id="NF037980">
    <property type="entry name" value="T2SS_GspK"/>
    <property type="match status" value="1"/>
</dbReference>
<dbReference type="SUPFAM" id="SSF54523">
    <property type="entry name" value="Pili subunits"/>
    <property type="match status" value="1"/>
</dbReference>
<dbReference type="EMBL" id="JBHRTS010000004">
    <property type="protein sequence ID" value="MFC3194374.1"/>
    <property type="molecule type" value="Genomic_DNA"/>
</dbReference>
<dbReference type="Gene3D" id="1.10.40.60">
    <property type="entry name" value="EpsJ-like"/>
    <property type="match status" value="2"/>
</dbReference>
<dbReference type="InterPro" id="IPR049031">
    <property type="entry name" value="T2SSK_SAM-like_1st"/>
</dbReference>
<sequence length="316" mass="35684">MMMALVMLAIASGLAVMMWYDNQLNGARVNNLQQAYQARHYAQGMMLWASDLLREDYAQDQTPHDHNEDLWHQGIRGMVVEHAILSGELTGLNDRFNINNVFINGQVSEPHVAYLQRLLLILELDITLADKIVDWIDPDQIPRPGGAEDFIYLAKSPGYRTTGRYFQHTSELGLLEGVSESDYQLLSRHLVALPLNGSVSSKMNVNTMKPPLLKALSPLITNEVAVRLYQNGTARFTDMNAFFQHEAVRFVFFKTDSQQPIRLLADVKTTELEGQSTIRMGNSVYQMYALLRRNNSGAARVISRAVSPFDPLNLLE</sequence>
<keyword evidence="13" id="KW-1185">Reference proteome</keyword>
<keyword evidence="7" id="KW-0653">Protein transport</keyword>
<protein>
    <recommendedName>
        <fullName evidence="10">Type II secretion system protein K</fullName>
    </recommendedName>
</protein>
<keyword evidence="9 10" id="KW-0472">Membrane</keyword>
<dbReference type="InterPro" id="IPR045584">
    <property type="entry name" value="Pilin-like"/>
</dbReference>
<dbReference type="Proteomes" id="UP001595533">
    <property type="component" value="Unassembled WGS sequence"/>
</dbReference>
<evidence type="ECO:0000313" key="12">
    <source>
        <dbReference type="EMBL" id="MFC3194374.1"/>
    </source>
</evidence>